<feature type="domain" description="CS" evidence="1">
    <location>
        <begin position="1"/>
        <end position="101"/>
    </location>
</feature>
<dbReference type="PROSITE" id="PS51203">
    <property type="entry name" value="CS"/>
    <property type="match status" value="1"/>
</dbReference>
<dbReference type="Gene3D" id="2.60.40.790">
    <property type="match status" value="1"/>
</dbReference>
<dbReference type="RefSeq" id="XP_024689951.1">
    <property type="nucleotide sequence ID" value="XM_024836112.1"/>
</dbReference>
<organism evidence="2 3">
    <name type="scientific">Aspergillus campestris (strain IBT 28561)</name>
    <dbReference type="NCBI Taxonomy" id="1392248"/>
    <lineage>
        <taxon>Eukaryota</taxon>
        <taxon>Fungi</taxon>
        <taxon>Dikarya</taxon>
        <taxon>Ascomycota</taxon>
        <taxon>Pezizomycotina</taxon>
        <taxon>Eurotiomycetes</taxon>
        <taxon>Eurotiomycetidae</taxon>
        <taxon>Eurotiales</taxon>
        <taxon>Aspergillaceae</taxon>
        <taxon>Aspergillus</taxon>
        <taxon>Aspergillus subgen. Circumdati</taxon>
    </lineage>
</organism>
<dbReference type="GeneID" id="36543636"/>
<dbReference type="AlphaFoldDB" id="A0A2I1CUR6"/>
<reference evidence="2" key="1">
    <citation type="submission" date="2016-12" db="EMBL/GenBank/DDBJ databases">
        <title>The genomes of Aspergillus section Nigri reveals drivers in fungal speciation.</title>
        <authorList>
            <consortium name="DOE Joint Genome Institute"/>
            <person name="Vesth T.C."/>
            <person name="Nybo J."/>
            <person name="Theobald S."/>
            <person name="Brandl J."/>
            <person name="Frisvad J.C."/>
            <person name="Nielsen K.F."/>
            <person name="Lyhne E.K."/>
            <person name="Kogle M.E."/>
            <person name="Kuo A."/>
            <person name="Riley R."/>
            <person name="Clum A."/>
            <person name="Nolan M."/>
            <person name="Lipzen A."/>
            <person name="Salamov A."/>
            <person name="Henrissat B."/>
            <person name="Wiebenga A."/>
            <person name="De vries R.P."/>
            <person name="Grigoriev I.V."/>
            <person name="Mortensen U.H."/>
            <person name="Andersen M.R."/>
            <person name="Baker S.E."/>
        </authorList>
    </citation>
    <scope>NUCLEOTIDE SEQUENCE</scope>
    <source>
        <strain evidence="2">IBT 28561</strain>
    </source>
</reference>
<protein>
    <recommendedName>
        <fullName evidence="1">CS domain-containing protein</fullName>
    </recommendedName>
</protein>
<name>A0A2I1CUR6_ASPC2</name>
<dbReference type="Proteomes" id="UP000234254">
    <property type="component" value="Unassembled WGS sequence"/>
</dbReference>
<evidence type="ECO:0000313" key="2">
    <source>
        <dbReference type="EMBL" id="PKY01357.1"/>
    </source>
</evidence>
<dbReference type="InterPro" id="IPR007052">
    <property type="entry name" value="CS_dom"/>
</dbReference>
<keyword evidence="3" id="KW-1185">Reference proteome</keyword>
<proteinExistence type="predicted"/>
<dbReference type="InterPro" id="IPR008978">
    <property type="entry name" value="HSP20-like_chaperone"/>
</dbReference>
<dbReference type="SUPFAM" id="SSF49764">
    <property type="entry name" value="HSP20-like chaperones"/>
    <property type="match status" value="1"/>
</dbReference>
<dbReference type="OrthoDB" id="4448980at2759"/>
<dbReference type="EMBL" id="MSFM01000011">
    <property type="protein sequence ID" value="PKY01357.1"/>
    <property type="molecule type" value="Genomic_DNA"/>
</dbReference>
<comment type="caution">
    <text evidence="2">The sequence shown here is derived from an EMBL/GenBank/DDBJ whole genome shotgun (WGS) entry which is preliminary data.</text>
</comment>
<evidence type="ECO:0000259" key="1">
    <source>
        <dbReference type="PROSITE" id="PS51203"/>
    </source>
</evidence>
<gene>
    <name evidence="2" type="ORF">P168DRAFT_284125</name>
</gene>
<evidence type="ECO:0000313" key="3">
    <source>
        <dbReference type="Proteomes" id="UP000234254"/>
    </source>
</evidence>
<dbReference type="VEuPathDB" id="FungiDB:P168DRAFT_284125"/>
<sequence length="140" mass="16597">MQAVWTQRSSVTRSDANIVAIVFDLPENTAGIPRFHLEPMKLTIRFHTRDSSSAEKDHLYKIEFWEEVDVDNSKRSNDSSKRVTFILRKKQRKLRYWPRLTKEEKTPFPIKKNIEHVSFPLSFPSFPVGAYNLYYRMEST</sequence>
<accession>A0A2I1CUR6</accession>